<evidence type="ECO:0000256" key="5">
    <source>
        <dbReference type="ARBA" id="ARBA00022553"/>
    </source>
</evidence>
<dbReference type="Proteomes" id="UP000275408">
    <property type="component" value="Unassembled WGS sequence"/>
</dbReference>
<dbReference type="PROSITE" id="PS50002">
    <property type="entry name" value="SH3"/>
    <property type="match status" value="1"/>
</dbReference>
<feature type="compositionally biased region" description="Pro residues" evidence="7">
    <location>
        <begin position="550"/>
        <end position="574"/>
    </location>
</feature>
<sequence length="681" mass="75472">MDPVGKDVKEAVCEAEKFFSVTLAKEKLSPAAEIERTLLADKFRKLKTQLGLQNELSGGGKGPPRPPKGKVPVPAPVPAANDDLGGEELYDDVAAVIAQDDQYYEMSQGVEGNDVPSTTSADTGGENYEVMSAEQENEAQGGEAAGEDYMAMEDDPGQEDYVEPQAENTADENYEVTEQSVKPPAPVEQEENYEIPGADEDYEDMDHSTPKDADGEMYEGIEAPDSLVDGTVNWDQLKQSTSPEKVQGVIITGFLNKRRKEGKVYLGSKFQKRFCVVRNHAMYYFKDKKANKQQGHILLPGYKVQLANKRGREFHLTHSGGQRTYQFETNSKEETEKWIKAIQRACDAPLSEHQRAKLEEMRNRHTAGDDDSLHYVDASLKNEAVEEEDEVYDDTQEDLYEAVETVQPPVSNHPSPGPSREVVDYEVSPTAVPSKQAPLPLFPGENKTVEPIQEEEYELPEASAPPPRPSKTEPMPPIPSEDKAPEIPPPRPSKGQPSAAPVPPARPVPQQDDMYEVAEPNAPDNTSDLPPPPPPVSVEENYEVADTQAPAPPPMRPPKRPQPQIPQPVIPPVESPAEKAPERPSKPAAKPQPPAPKPKDEPPPSPKEVQTIEINYANIYQALWTCEADDKDELAFRRGDLIYIYEKPHNDWWIGSLFKPQGYSVGLVPKKYVMEAYEMTA</sequence>
<evidence type="ECO:0000256" key="2">
    <source>
        <dbReference type="ARBA" id="ARBA00005864"/>
    </source>
</evidence>
<dbReference type="GO" id="GO:0005886">
    <property type="term" value="C:plasma membrane"/>
    <property type="evidence" value="ECO:0007669"/>
    <property type="project" value="TreeGrafter"/>
</dbReference>
<name>A0A3M6UA71_POCDA</name>
<dbReference type="GO" id="GO:0005737">
    <property type="term" value="C:cytoplasm"/>
    <property type="evidence" value="ECO:0007669"/>
    <property type="project" value="UniProtKB-SubCell"/>
</dbReference>
<evidence type="ECO:0000256" key="3">
    <source>
        <dbReference type="ARBA" id="ARBA00022443"/>
    </source>
</evidence>
<feature type="domain" description="PH" evidence="9">
    <location>
        <begin position="248"/>
        <end position="347"/>
    </location>
</feature>
<accession>A0A3M6UA71</accession>
<comment type="similarity">
    <text evidence="2">Belongs to the SKAP family.</text>
</comment>
<feature type="domain" description="SH3" evidence="8">
    <location>
        <begin position="615"/>
        <end position="678"/>
    </location>
</feature>
<dbReference type="Gene3D" id="2.30.29.30">
    <property type="entry name" value="Pleckstrin-homology domain (PH domain)/Phosphotyrosine-binding domain (PTB)"/>
    <property type="match status" value="1"/>
</dbReference>
<evidence type="ECO:0008006" key="12">
    <source>
        <dbReference type="Google" id="ProtNLM"/>
    </source>
</evidence>
<proteinExistence type="inferred from homology"/>
<evidence type="ECO:0000256" key="4">
    <source>
        <dbReference type="ARBA" id="ARBA00022490"/>
    </source>
</evidence>
<dbReference type="InterPro" id="IPR001452">
    <property type="entry name" value="SH3_domain"/>
</dbReference>
<evidence type="ECO:0000256" key="6">
    <source>
        <dbReference type="PROSITE-ProRule" id="PRU00192"/>
    </source>
</evidence>
<dbReference type="SMART" id="SM00326">
    <property type="entry name" value="SH3"/>
    <property type="match status" value="1"/>
</dbReference>
<keyword evidence="4" id="KW-0963">Cytoplasm</keyword>
<dbReference type="PROSITE" id="PS50003">
    <property type="entry name" value="PH_DOMAIN"/>
    <property type="match status" value="1"/>
</dbReference>
<keyword evidence="3 6" id="KW-0728">SH3 domain</keyword>
<feature type="region of interest" description="Disordered" evidence="7">
    <location>
        <begin position="405"/>
        <end position="608"/>
    </location>
</feature>
<dbReference type="Pfam" id="PF14604">
    <property type="entry name" value="SH3_9"/>
    <property type="match status" value="1"/>
</dbReference>
<dbReference type="OrthoDB" id="5974593at2759"/>
<dbReference type="InterPro" id="IPR011993">
    <property type="entry name" value="PH-like_dom_sf"/>
</dbReference>
<feature type="compositionally biased region" description="Pro residues" evidence="7">
    <location>
        <begin position="463"/>
        <end position="479"/>
    </location>
</feature>
<dbReference type="EMBL" id="RCHS01001937">
    <property type="protein sequence ID" value="RMX50550.1"/>
    <property type="molecule type" value="Genomic_DNA"/>
</dbReference>
<dbReference type="InterPro" id="IPR036028">
    <property type="entry name" value="SH3-like_dom_sf"/>
</dbReference>
<dbReference type="Gene3D" id="2.30.30.40">
    <property type="entry name" value="SH3 Domains"/>
    <property type="match status" value="1"/>
</dbReference>
<gene>
    <name evidence="10" type="ORF">pdam_00008749</name>
</gene>
<evidence type="ECO:0000259" key="9">
    <source>
        <dbReference type="PROSITE" id="PS50003"/>
    </source>
</evidence>
<keyword evidence="11" id="KW-1185">Reference proteome</keyword>
<evidence type="ECO:0000256" key="1">
    <source>
        <dbReference type="ARBA" id="ARBA00004496"/>
    </source>
</evidence>
<protein>
    <recommendedName>
        <fullName evidence="12">PH domain-containing protein</fullName>
    </recommendedName>
</protein>
<dbReference type="STRING" id="46731.A0A3M6UA71"/>
<feature type="region of interest" description="Disordered" evidence="7">
    <location>
        <begin position="50"/>
        <end position="85"/>
    </location>
</feature>
<evidence type="ECO:0000259" key="8">
    <source>
        <dbReference type="PROSITE" id="PS50002"/>
    </source>
</evidence>
<dbReference type="PANTHER" id="PTHR15129:SF0">
    <property type="entry name" value="SH3 DOMAIN-CONTAINING PROTEIN"/>
    <property type="match status" value="1"/>
</dbReference>
<organism evidence="10 11">
    <name type="scientific">Pocillopora damicornis</name>
    <name type="common">Cauliflower coral</name>
    <name type="synonym">Millepora damicornis</name>
    <dbReference type="NCBI Taxonomy" id="46731"/>
    <lineage>
        <taxon>Eukaryota</taxon>
        <taxon>Metazoa</taxon>
        <taxon>Cnidaria</taxon>
        <taxon>Anthozoa</taxon>
        <taxon>Hexacorallia</taxon>
        <taxon>Scleractinia</taxon>
        <taxon>Astrocoeniina</taxon>
        <taxon>Pocilloporidae</taxon>
        <taxon>Pocillopora</taxon>
    </lineage>
</organism>
<comment type="subcellular location">
    <subcellularLocation>
        <location evidence="1">Cytoplasm</location>
    </subcellularLocation>
</comment>
<dbReference type="SUPFAM" id="SSF50729">
    <property type="entry name" value="PH domain-like"/>
    <property type="match status" value="1"/>
</dbReference>
<dbReference type="InterPro" id="IPR037781">
    <property type="entry name" value="SKAP_fam"/>
</dbReference>
<feature type="region of interest" description="Disordered" evidence="7">
    <location>
        <begin position="106"/>
        <end position="125"/>
    </location>
</feature>
<dbReference type="SMART" id="SM00233">
    <property type="entry name" value="PH"/>
    <property type="match status" value="1"/>
</dbReference>
<dbReference type="InterPro" id="IPR001849">
    <property type="entry name" value="PH_domain"/>
</dbReference>
<dbReference type="Pfam" id="PF00169">
    <property type="entry name" value="PH"/>
    <property type="match status" value="1"/>
</dbReference>
<evidence type="ECO:0000313" key="11">
    <source>
        <dbReference type="Proteomes" id="UP000275408"/>
    </source>
</evidence>
<reference evidence="10 11" key="1">
    <citation type="journal article" date="2018" name="Sci. Rep.">
        <title>Comparative analysis of the Pocillopora damicornis genome highlights role of immune system in coral evolution.</title>
        <authorList>
            <person name="Cunning R."/>
            <person name="Bay R.A."/>
            <person name="Gillette P."/>
            <person name="Baker A.C."/>
            <person name="Traylor-Knowles N."/>
        </authorList>
    </citation>
    <scope>NUCLEOTIDE SEQUENCE [LARGE SCALE GENOMIC DNA]</scope>
    <source>
        <strain evidence="10">RSMAS</strain>
        <tissue evidence="10">Whole animal</tissue>
    </source>
</reference>
<dbReference type="AlphaFoldDB" id="A0A3M6UA71"/>
<feature type="compositionally biased region" description="Basic and acidic residues" evidence="7">
    <location>
        <begin position="576"/>
        <end position="585"/>
    </location>
</feature>
<dbReference type="SUPFAM" id="SSF50044">
    <property type="entry name" value="SH3-domain"/>
    <property type="match status" value="1"/>
</dbReference>
<keyword evidence="5" id="KW-0597">Phosphoprotein</keyword>
<evidence type="ECO:0000313" key="10">
    <source>
        <dbReference type="EMBL" id="RMX50550.1"/>
    </source>
</evidence>
<comment type="caution">
    <text evidence="10">The sequence shown here is derived from an EMBL/GenBank/DDBJ whole genome shotgun (WGS) entry which is preliminary data.</text>
</comment>
<evidence type="ECO:0000256" key="7">
    <source>
        <dbReference type="SAM" id="MobiDB-lite"/>
    </source>
</evidence>
<dbReference type="PANTHER" id="PTHR15129">
    <property type="entry name" value="SRC-ASSOCIATED ADAPTOR PROTEIN"/>
    <property type="match status" value="1"/>
</dbReference>